<dbReference type="Proteomes" id="UP000188318">
    <property type="component" value="Unassembled WGS sequence"/>
</dbReference>
<dbReference type="AlphaFoldDB" id="A0A1R3RN83"/>
<feature type="region of interest" description="Disordered" evidence="1">
    <location>
        <begin position="215"/>
        <end position="298"/>
    </location>
</feature>
<dbReference type="OrthoDB" id="10398845at2759"/>
<evidence type="ECO:0000256" key="1">
    <source>
        <dbReference type="SAM" id="MobiDB-lite"/>
    </source>
</evidence>
<protein>
    <submittedName>
        <fullName evidence="2">Uncharacterized protein</fullName>
    </submittedName>
</protein>
<dbReference type="STRING" id="602072.A0A1R3RN83"/>
<accession>A0A1R3RN83</accession>
<name>A0A1R3RN83_ASPC5</name>
<feature type="compositionally biased region" description="Polar residues" evidence="1">
    <location>
        <begin position="240"/>
        <end position="249"/>
    </location>
</feature>
<evidence type="ECO:0000313" key="2">
    <source>
        <dbReference type="EMBL" id="OOF95948.1"/>
    </source>
</evidence>
<proteinExistence type="predicted"/>
<sequence>MAVITATFILGLLGVLWLYVLRRAGYDVPLEAYEVLHRKGWGCLAGPLLIFSMAFTPEESERDQKAWIYEWRHVHDKEERTIQEGLWLLEEEDTLTSNVEIFHDPNLQTRLVQVQEELSHIIPNLIDLGREKCQLQDIKPDGAWTRYRSARPDMNLDSEKQRCALRYGCCSRGCGCCEKVREGMFNGKICMLESHCTDYCGCCIRYRESLKREREREPVGILPRDQDGEEEARGRRHETFNPQVPSSYFDSCAANRPTSPEYRGSPARERRASPVNFSDSEKSETGLLHLEQRLVEEE</sequence>
<reference evidence="3" key="1">
    <citation type="journal article" date="2017" name="Genome Biol.">
        <title>Comparative genomics reveals high biological diversity and specific adaptations in the industrially and medically important fungal genus Aspergillus.</title>
        <authorList>
            <person name="de Vries R.P."/>
            <person name="Riley R."/>
            <person name="Wiebenga A."/>
            <person name="Aguilar-Osorio G."/>
            <person name="Amillis S."/>
            <person name="Uchima C.A."/>
            <person name="Anderluh G."/>
            <person name="Asadollahi M."/>
            <person name="Askin M."/>
            <person name="Barry K."/>
            <person name="Battaglia E."/>
            <person name="Bayram O."/>
            <person name="Benocci T."/>
            <person name="Braus-Stromeyer S.A."/>
            <person name="Caldana C."/>
            <person name="Canovas D."/>
            <person name="Cerqueira G.C."/>
            <person name="Chen F."/>
            <person name="Chen W."/>
            <person name="Choi C."/>
            <person name="Clum A."/>
            <person name="Dos Santos R.A."/>
            <person name="Damasio A.R."/>
            <person name="Diallinas G."/>
            <person name="Emri T."/>
            <person name="Fekete E."/>
            <person name="Flipphi M."/>
            <person name="Freyberg S."/>
            <person name="Gallo A."/>
            <person name="Gournas C."/>
            <person name="Habgood R."/>
            <person name="Hainaut M."/>
            <person name="Harispe M.L."/>
            <person name="Henrissat B."/>
            <person name="Hilden K.S."/>
            <person name="Hope R."/>
            <person name="Hossain A."/>
            <person name="Karabika E."/>
            <person name="Karaffa L."/>
            <person name="Karanyi Z."/>
            <person name="Krasevec N."/>
            <person name="Kuo A."/>
            <person name="Kusch H."/>
            <person name="LaButti K."/>
            <person name="Lagendijk E.L."/>
            <person name="Lapidus A."/>
            <person name="Levasseur A."/>
            <person name="Lindquist E."/>
            <person name="Lipzen A."/>
            <person name="Logrieco A.F."/>
            <person name="MacCabe A."/>
            <person name="Maekelae M.R."/>
            <person name="Malavazi I."/>
            <person name="Melin P."/>
            <person name="Meyer V."/>
            <person name="Mielnichuk N."/>
            <person name="Miskei M."/>
            <person name="Molnar A.P."/>
            <person name="Mule G."/>
            <person name="Ngan C.Y."/>
            <person name="Orejas M."/>
            <person name="Orosz E."/>
            <person name="Ouedraogo J.P."/>
            <person name="Overkamp K.M."/>
            <person name="Park H.-S."/>
            <person name="Perrone G."/>
            <person name="Piumi F."/>
            <person name="Punt P.J."/>
            <person name="Ram A.F."/>
            <person name="Ramon A."/>
            <person name="Rauscher S."/>
            <person name="Record E."/>
            <person name="Riano-Pachon D.M."/>
            <person name="Robert V."/>
            <person name="Roehrig J."/>
            <person name="Ruller R."/>
            <person name="Salamov A."/>
            <person name="Salih N.S."/>
            <person name="Samson R.A."/>
            <person name="Sandor E."/>
            <person name="Sanguinetti M."/>
            <person name="Schuetze T."/>
            <person name="Sepcic K."/>
            <person name="Shelest E."/>
            <person name="Sherlock G."/>
            <person name="Sophianopoulou V."/>
            <person name="Squina F.M."/>
            <person name="Sun H."/>
            <person name="Susca A."/>
            <person name="Todd R.B."/>
            <person name="Tsang A."/>
            <person name="Unkles S.E."/>
            <person name="van de Wiele N."/>
            <person name="van Rossen-Uffink D."/>
            <person name="Oliveira J.V."/>
            <person name="Vesth T.C."/>
            <person name="Visser J."/>
            <person name="Yu J.-H."/>
            <person name="Zhou M."/>
            <person name="Andersen M.R."/>
            <person name="Archer D.B."/>
            <person name="Baker S.E."/>
            <person name="Benoit I."/>
            <person name="Brakhage A.A."/>
            <person name="Braus G.H."/>
            <person name="Fischer R."/>
            <person name="Frisvad J.C."/>
            <person name="Goldman G.H."/>
            <person name="Houbraken J."/>
            <person name="Oakley B."/>
            <person name="Pocsi I."/>
            <person name="Scazzocchio C."/>
            <person name="Seiboth B."/>
            <person name="vanKuyk P.A."/>
            <person name="Wortman J."/>
            <person name="Dyer P.S."/>
            <person name="Grigoriev I.V."/>
        </authorList>
    </citation>
    <scope>NUCLEOTIDE SEQUENCE [LARGE SCALE GENOMIC DNA]</scope>
    <source>
        <strain evidence="3">ITEM 5010</strain>
    </source>
</reference>
<gene>
    <name evidence="2" type="ORF">ASPCADRAFT_405639</name>
</gene>
<organism evidence="2 3">
    <name type="scientific">Aspergillus carbonarius (strain ITEM 5010)</name>
    <dbReference type="NCBI Taxonomy" id="602072"/>
    <lineage>
        <taxon>Eukaryota</taxon>
        <taxon>Fungi</taxon>
        <taxon>Dikarya</taxon>
        <taxon>Ascomycota</taxon>
        <taxon>Pezizomycotina</taxon>
        <taxon>Eurotiomycetes</taxon>
        <taxon>Eurotiomycetidae</taxon>
        <taxon>Eurotiales</taxon>
        <taxon>Aspergillaceae</taxon>
        <taxon>Aspergillus</taxon>
        <taxon>Aspergillus subgen. Circumdati</taxon>
    </lineage>
</organism>
<dbReference type="EMBL" id="KV907499">
    <property type="protein sequence ID" value="OOF95948.1"/>
    <property type="molecule type" value="Genomic_DNA"/>
</dbReference>
<feature type="compositionally biased region" description="Basic and acidic residues" evidence="1">
    <location>
        <begin position="279"/>
        <end position="298"/>
    </location>
</feature>
<evidence type="ECO:0000313" key="3">
    <source>
        <dbReference type="Proteomes" id="UP000188318"/>
    </source>
</evidence>
<keyword evidence="3" id="KW-1185">Reference proteome</keyword>
<dbReference type="VEuPathDB" id="FungiDB:ASPCADRAFT_405639"/>